<reference evidence="4 5" key="1">
    <citation type="submission" date="2016-12" db="EMBL/GenBank/DDBJ databases">
        <title>Amycolatopsis keratiniphila subsp. keratiniphila genome sequencing and assembly.</title>
        <authorList>
            <person name="Mayilraj S."/>
            <person name="Kaur N."/>
        </authorList>
    </citation>
    <scope>NUCLEOTIDE SEQUENCE [LARGE SCALE GENOMIC DNA]</scope>
    <source>
        <strain evidence="4 5">DSM 44409</strain>
    </source>
</reference>
<dbReference type="EMBL" id="LQMT02000014">
    <property type="protein sequence ID" value="ONF70428.1"/>
    <property type="molecule type" value="Genomic_DNA"/>
</dbReference>
<feature type="domain" description="DUF4232" evidence="3">
    <location>
        <begin position="59"/>
        <end position="193"/>
    </location>
</feature>
<feature type="compositionally biased region" description="Low complexity" evidence="1">
    <location>
        <begin position="37"/>
        <end position="52"/>
    </location>
</feature>
<dbReference type="AlphaFoldDB" id="A0A1W2LWR2"/>
<dbReference type="Pfam" id="PF14016">
    <property type="entry name" value="DUF4232"/>
    <property type="match status" value="1"/>
</dbReference>
<feature type="chain" id="PRO_5039629621" description="DUF4232 domain-containing protein" evidence="2">
    <location>
        <begin position="26"/>
        <end position="196"/>
    </location>
</feature>
<keyword evidence="2" id="KW-0732">Signal</keyword>
<feature type="region of interest" description="Disordered" evidence="1">
    <location>
        <begin position="25"/>
        <end position="59"/>
    </location>
</feature>
<dbReference type="PROSITE" id="PS51257">
    <property type="entry name" value="PROKAR_LIPOPROTEIN"/>
    <property type="match status" value="1"/>
</dbReference>
<dbReference type="Proteomes" id="UP000076660">
    <property type="component" value="Unassembled WGS sequence"/>
</dbReference>
<evidence type="ECO:0000259" key="3">
    <source>
        <dbReference type="Pfam" id="PF14016"/>
    </source>
</evidence>
<evidence type="ECO:0000313" key="5">
    <source>
        <dbReference type="Proteomes" id="UP000076660"/>
    </source>
</evidence>
<proteinExistence type="predicted"/>
<comment type="caution">
    <text evidence="4">The sequence shown here is derived from an EMBL/GenBank/DDBJ whole genome shotgun (WGS) entry which is preliminary data.</text>
</comment>
<evidence type="ECO:0000313" key="4">
    <source>
        <dbReference type="EMBL" id="ONF70428.1"/>
    </source>
</evidence>
<name>A0A1W2LWR2_9PSEU</name>
<dbReference type="InterPro" id="IPR025326">
    <property type="entry name" value="DUF4232"/>
</dbReference>
<evidence type="ECO:0000256" key="1">
    <source>
        <dbReference type="SAM" id="MobiDB-lite"/>
    </source>
</evidence>
<accession>A0A1W2LWR2</accession>
<evidence type="ECO:0000256" key="2">
    <source>
        <dbReference type="SAM" id="SignalP"/>
    </source>
</evidence>
<gene>
    <name evidence="4" type="ORF">AVR91_0216530</name>
</gene>
<dbReference type="OrthoDB" id="3268346at2"/>
<feature type="signal peptide" evidence="2">
    <location>
        <begin position="1"/>
        <end position="25"/>
    </location>
</feature>
<protein>
    <recommendedName>
        <fullName evidence="3">DUF4232 domain-containing protein</fullName>
    </recommendedName>
</protein>
<sequence>MMSKKSPNWTLAIAASVCAALSACGDGGTAPDPPGTPSTSSSALSTSTPRTTEAPDGLCQSDDVTMALGKGDGAAGSVYRPLLITNSSGEPCRIQGFPAVSYVAGDDGHQVGKPAEHSGDKSDMVELSPGQAAVADVQFVNVHNYDPATCDPVPVNGLRIYLPQETDANFVPLDGTGCANPDIPGNQLTVKSVHRA</sequence>
<organism evidence="4 5">
    <name type="scientific">Amycolatopsis keratiniphila subsp. keratiniphila</name>
    <dbReference type="NCBI Taxonomy" id="227715"/>
    <lineage>
        <taxon>Bacteria</taxon>
        <taxon>Bacillati</taxon>
        <taxon>Actinomycetota</taxon>
        <taxon>Actinomycetes</taxon>
        <taxon>Pseudonocardiales</taxon>
        <taxon>Pseudonocardiaceae</taxon>
        <taxon>Amycolatopsis</taxon>
        <taxon>Amycolatopsis japonica group</taxon>
    </lineage>
</organism>